<accession>A0A5E7TER0</accession>
<organism evidence="1 2">
    <name type="scientific">Pseudomonas fluorescens</name>
    <dbReference type="NCBI Taxonomy" id="294"/>
    <lineage>
        <taxon>Bacteria</taxon>
        <taxon>Pseudomonadati</taxon>
        <taxon>Pseudomonadota</taxon>
        <taxon>Gammaproteobacteria</taxon>
        <taxon>Pseudomonadales</taxon>
        <taxon>Pseudomonadaceae</taxon>
        <taxon>Pseudomonas</taxon>
    </lineage>
</organism>
<reference evidence="1 2" key="1">
    <citation type="submission" date="2019-09" db="EMBL/GenBank/DDBJ databases">
        <authorList>
            <person name="Chandra G."/>
            <person name="Truman W A."/>
        </authorList>
    </citation>
    <scope>NUCLEOTIDE SEQUENCE [LARGE SCALE GENOMIC DNA]</scope>
    <source>
        <strain evidence="1">PS922</strain>
    </source>
</reference>
<evidence type="ECO:0000313" key="2">
    <source>
        <dbReference type="Proteomes" id="UP000325565"/>
    </source>
</evidence>
<dbReference type="AlphaFoldDB" id="A0A5E7TER0"/>
<sequence>MLFHFKLDGLEPQHQADLLAIEVTMTPRSAYAAFTVKTTGLRAHKDVEGAYALLRARMSPYHLDALKELLESLKIDLDRLVRLMKNVPTIMSKRPAQQ</sequence>
<dbReference type="Proteomes" id="UP000325565">
    <property type="component" value="Unassembled WGS sequence"/>
</dbReference>
<evidence type="ECO:0000313" key="1">
    <source>
        <dbReference type="EMBL" id="VVP97552.1"/>
    </source>
</evidence>
<name>A0A5E7TER0_PSEFL</name>
<protein>
    <submittedName>
        <fullName evidence="1">Uncharacterized protein</fullName>
    </submittedName>
</protein>
<dbReference type="EMBL" id="CABVJB010000005">
    <property type="protein sequence ID" value="VVP97552.1"/>
    <property type="molecule type" value="Genomic_DNA"/>
</dbReference>
<proteinExistence type="predicted"/>
<gene>
    <name evidence="1" type="ORF">PS922_03321</name>
</gene>